<name>A0AA40MA75_BURPE</name>
<dbReference type="Proteomes" id="UP000030475">
    <property type="component" value="Unassembled WGS sequence"/>
</dbReference>
<comment type="caution">
    <text evidence="1">The sequence shown here is derived from an EMBL/GenBank/DDBJ whole genome shotgun (WGS) entry which is preliminary data.</text>
</comment>
<protein>
    <submittedName>
        <fullName evidence="1">Uncharacterized protein</fullName>
    </submittedName>
</protein>
<organism evidence="1 2">
    <name type="scientific">Burkholderia pseudomallei</name>
    <name type="common">Pseudomonas pseudomallei</name>
    <dbReference type="NCBI Taxonomy" id="28450"/>
    <lineage>
        <taxon>Bacteria</taxon>
        <taxon>Pseudomonadati</taxon>
        <taxon>Pseudomonadota</taxon>
        <taxon>Betaproteobacteria</taxon>
        <taxon>Burkholderiales</taxon>
        <taxon>Burkholderiaceae</taxon>
        <taxon>Burkholderia</taxon>
        <taxon>pseudomallei group</taxon>
    </lineage>
</organism>
<reference evidence="1 2" key="1">
    <citation type="submission" date="2014-08" db="EMBL/GenBank/DDBJ databases">
        <authorList>
            <person name="Bunnell A."/>
            <person name="Chain P.S."/>
            <person name="Chertkov O."/>
            <person name="Currie B.J."/>
            <person name="Daligault H.E."/>
            <person name="Davenport K.W."/>
            <person name="Davis C."/>
            <person name="Gleasner C.D."/>
            <person name="Johnson S.L."/>
            <person name="Kaestli M."/>
            <person name="Koren S."/>
            <person name="Kunde Y.A."/>
            <person name="Mayo M."/>
            <person name="McMurry K.K."/>
            <person name="Price E.P."/>
            <person name="Reitenga K.G."/>
            <person name="Robison R."/>
            <person name="Rosovitz M.J."/>
            <person name="Sarovich D.S."/>
            <person name="Teshima H."/>
        </authorList>
    </citation>
    <scope>NUCLEOTIDE SEQUENCE [LARGE SCALE GENOMIC DNA]</scope>
    <source>
        <strain evidence="1 2">MSHR44</strain>
    </source>
</reference>
<sequence>MTLTRTIFHANVQVALDQAEPIIASLWGAEPAPTLTIVRWDAVRGIIAGWPEGALLDWGEAIKKCRNVPRSCFIGVQTDTGVPILALIRVSDAHLHTNLLFLEKDVNEVPSGLAMTMMDAVLEVVAAVFGSDRIVLDNPLSGLQAYYEQFGYERMKRRGRETHAMFKTASVQ</sequence>
<dbReference type="AlphaFoldDB" id="A0AA40MA75"/>
<dbReference type="EMBL" id="JQIM01000010">
    <property type="protein sequence ID" value="KGX06351.1"/>
    <property type="molecule type" value="Genomic_DNA"/>
</dbReference>
<evidence type="ECO:0000313" key="2">
    <source>
        <dbReference type="Proteomes" id="UP000030475"/>
    </source>
</evidence>
<gene>
    <name evidence="1" type="ORF">Y036_3194</name>
</gene>
<proteinExistence type="predicted"/>
<evidence type="ECO:0000313" key="1">
    <source>
        <dbReference type="EMBL" id="KGX06351.1"/>
    </source>
</evidence>
<accession>A0AA40MA75</accession>